<sequence length="180" mass="20152">MLFADAIPSSPKRTCILLLPFGVHSFSLLHSVSTLSSCCRRGSFEAYGSRISWIIKDREPAWLPWQTVCQLFLLYMLQSPGPERSNSAATGRAQPDCPTSQSLRSGRVYHSNPSQVTHRRLLTPNALEFKRALDQDPQSFWHYPGDIVLNSNLSVESAHPTLPLVFRASVTSSYRSTTRS</sequence>
<feature type="region of interest" description="Disordered" evidence="1">
    <location>
        <begin position="84"/>
        <end position="109"/>
    </location>
</feature>
<keyword evidence="3" id="KW-1185">Reference proteome</keyword>
<dbReference type="GeneID" id="28770238"/>
<evidence type="ECO:0000313" key="2">
    <source>
        <dbReference type="EMBL" id="OAG08504.1"/>
    </source>
</evidence>
<protein>
    <submittedName>
        <fullName evidence="2">Uncharacterized protein</fullName>
    </submittedName>
</protein>
<name>A0A177CLS4_9PLEO</name>
<evidence type="ECO:0000313" key="3">
    <source>
        <dbReference type="Proteomes" id="UP000077069"/>
    </source>
</evidence>
<proteinExistence type="predicted"/>
<reference evidence="2 3" key="1">
    <citation type="submission" date="2016-05" db="EMBL/GenBank/DDBJ databases">
        <title>Comparative analysis of secretome profiles of manganese(II)-oxidizing ascomycete fungi.</title>
        <authorList>
            <consortium name="DOE Joint Genome Institute"/>
            <person name="Zeiner C.A."/>
            <person name="Purvine S.O."/>
            <person name="Zink E.M."/>
            <person name="Wu S."/>
            <person name="Pasa-Tolic L."/>
            <person name="Chaput D.L."/>
            <person name="Haridas S."/>
            <person name="Grigoriev I.V."/>
            <person name="Santelli C.M."/>
            <person name="Hansel C.M."/>
        </authorList>
    </citation>
    <scope>NUCLEOTIDE SEQUENCE [LARGE SCALE GENOMIC DNA]</scope>
    <source>
        <strain evidence="2 3">AP3s5-JAC2a</strain>
    </source>
</reference>
<dbReference type="AlphaFoldDB" id="A0A177CLS4"/>
<organism evidence="2 3">
    <name type="scientific">Paraphaeosphaeria sporulosa</name>
    <dbReference type="NCBI Taxonomy" id="1460663"/>
    <lineage>
        <taxon>Eukaryota</taxon>
        <taxon>Fungi</taxon>
        <taxon>Dikarya</taxon>
        <taxon>Ascomycota</taxon>
        <taxon>Pezizomycotina</taxon>
        <taxon>Dothideomycetes</taxon>
        <taxon>Pleosporomycetidae</taxon>
        <taxon>Pleosporales</taxon>
        <taxon>Massarineae</taxon>
        <taxon>Didymosphaeriaceae</taxon>
        <taxon>Paraphaeosphaeria</taxon>
    </lineage>
</organism>
<dbReference type="InParanoid" id="A0A177CLS4"/>
<gene>
    <name evidence="2" type="ORF">CC84DRAFT_580608</name>
</gene>
<dbReference type="EMBL" id="KV441550">
    <property type="protein sequence ID" value="OAG08504.1"/>
    <property type="molecule type" value="Genomic_DNA"/>
</dbReference>
<accession>A0A177CLS4</accession>
<dbReference type="Proteomes" id="UP000077069">
    <property type="component" value="Unassembled WGS sequence"/>
</dbReference>
<evidence type="ECO:0000256" key="1">
    <source>
        <dbReference type="SAM" id="MobiDB-lite"/>
    </source>
</evidence>
<dbReference type="RefSeq" id="XP_018038869.1">
    <property type="nucleotide sequence ID" value="XM_018186752.1"/>
</dbReference>